<evidence type="ECO:0000313" key="2">
    <source>
        <dbReference type="EMBL" id="MCC2164339.1"/>
    </source>
</evidence>
<feature type="transmembrane region" description="Helical" evidence="1">
    <location>
        <begin position="193"/>
        <end position="211"/>
    </location>
</feature>
<evidence type="ECO:0000256" key="1">
    <source>
        <dbReference type="SAM" id="Phobius"/>
    </source>
</evidence>
<proteinExistence type="predicted"/>
<accession>A0AAE3AMC3</accession>
<name>A0AAE3AMC3_9FIRM</name>
<keyword evidence="1" id="KW-0812">Transmembrane</keyword>
<feature type="transmembrane region" description="Helical" evidence="1">
    <location>
        <begin position="217"/>
        <end position="236"/>
    </location>
</feature>
<dbReference type="EMBL" id="JAJEPU010000012">
    <property type="protein sequence ID" value="MCC2164339.1"/>
    <property type="molecule type" value="Genomic_DNA"/>
</dbReference>
<feature type="transmembrane region" description="Helical" evidence="1">
    <location>
        <begin position="136"/>
        <end position="160"/>
    </location>
</feature>
<feature type="transmembrane region" description="Helical" evidence="1">
    <location>
        <begin position="82"/>
        <end position="101"/>
    </location>
</feature>
<keyword evidence="1" id="KW-1133">Transmembrane helix</keyword>
<sequence length="240" mass="26603">MEPKSEQKSELKAEQLNVLVAEEQKESIWMRLDLWMHCLMAIVGGFMGAYAIFNRFDIFGSAVTGNLIHLVMDLEDAKMLSVLIRLGSVVVFALAVAIATLIPAKTSWNVRKVCLYIEIPVCILLAFFPADMNGMLSLYPVFFIMAFQWTSFTGACGYVCSTIFSTNNLKQTVSSFCLYWNSGDPKYKEKGTIFGLTLLAFHTGIAISYATSKMLGLGLKSSLLCVIPLAIVYVLVEKQS</sequence>
<evidence type="ECO:0000313" key="3">
    <source>
        <dbReference type="Proteomes" id="UP001198962"/>
    </source>
</evidence>
<dbReference type="PANTHER" id="PTHR37314">
    <property type="entry name" value="SLR0142 PROTEIN"/>
    <property type="match status" value="1"/>
</dbReference>
<comment type="caution">
    <text evidence="2">The sequence shown here is derived from an EMBL/GenBank/DDBJ whole genome shotgun (WGS) entry which is preliminary data.</text>
</comment>
<dbReference type="InterPro" id="IPR010699">
    <property type="entry name" value="DUF1275"/>
</dbReference>
<dbReference type="PANTHER" id="PTHR37314:SF4">
    <property type="entry name" value="UPF0700 TRANSMEMBRANE PROTEIN YOAK"/>
    <property type="match status" value="1"/>
</dbReference>
<gene>
    <name evidence="2" type="ORF">LKD32_05505</name>
</gene>
<dbReference type="Proteomes" id="UP001198962">
    <property type="component" value="Unassembled WGS sequence"/>
</dbReference>
<protein>
    <submittedName>
        <fullName evidence="2">DUF1275 domain-containing protein</fullName>
    </submittedName>
</protein>
<feature type="transmembrane region" description="Helical" evidence="1">
    <location>
        <begin position="113"/>
        <end position="130"/>
    </location>
</feature>
<keyword evidence="1" id="KW-0472">Membrane</keyword>
<dbReference type="RefSeq" id="WP_308451005.1">
    <property type="nucleotide sequence ID" value="NZ_JAJEPU010000012.1"/>
</dbReference>
<organism evidence="2 3">
    <name type="scientific">Brotaphodocola catenula</name>
    <dbReference type="NCBI Taxonomy" id="2885361"/>
    <lineage>
        <taxon>Bacteria</taxon>
        <taxon>Bacillati</taxon>
        <taxon>Bacillota</taxon>
        <taxon>Clostridia</taxon>
        <taxon>Lachnospirales</taxon>
        <taxon>Lachnospiraceae</taxon>
        <taxon>Brotaphodocola</taxon>
    </lineage>
</organism>
<reference evidence="2" key="1">
    <citation type="submission" date="2021-10" db="EMBL/GenBank/DDBJ databases">
        <title>Anaerobic single-cell dispensing facilitates the cultivation of human gut bacteria.</title>
        <authorList>
            <person name="Afrizal A."/>
        </authorList>
    </citation>
    <scope>NUCLEOTIDE SEQUENCE</scope>
    <source>
        <strain evidence="2">CLA-AA-H274</strain>
    </source>
</reference>
<dbReference type="AlphaFoldDB" id="A0AAE3AMC3"/>
<dbReference type="Pfam" id="PF06912">
    <property type="entry name" value="DUF1275"/>
    <property type="match status" value="1"/>
</dbReference>
<feature type="transmembrane region" description="Helical" evidence="1">
    <location>
        <begin position="34"/>
        <end position="53"/>
    </location>
</feature>
<keyword evidence="3" id="KW-1185">Reference proteome</keyword>